<keyword evidence="4" id="KW-1185">Reference proteome</keyword>
<dbReference type="InterPro" id="IPR045057">
    <property type="entry name" value="Gcn5-rel_NAT"/>
</dbReference>
<reference evidence="3 4" key="1">
    <citation type="submission" date="2014-09" db="EMBL/GenBank/DDBJ databases">
        <title>Sporocytophaga myxococcoides PG-01 genome sequencing.</title>
        <authorList>
            <person name="Liu L."/>
            <person name="Gao P.J."/>
            <person name="Chen G.J."/>
            <person name="Wang L.S."/>
        </authorList>
    </citation>
    <scope>NUCLEOTIDE SEQUENCE [LARGE SCALE GENOMIC DNA]</scope>
    <source>
        <strain evidence="3 4">PG-01</strain>
    </source>
</reference>
<dbReference type="SUPFAM" id="SSF55729">
    <property type="entry name" value="Acyl-CoA N-acyltransferases (Nat)"/>
    <property type="match status" value="1"/>
</dbReference>
<dbReference type="PROSITE" id="PS51186">
    <property type="entry name" value="GNAT"/>
    <property type="match status" value="1"/>
</dbReference>
<dbReference type="InterPro" id="IPR031165">
    <property type="entry name" value="GNAT_YJDJ"/>
</dbReference>
<dbReference type="RefSeq" id="WP_045460315.1">
    <property type="nucleotide sequence ID" value="NZ_BBLT01000002.1"/>
</dbReference>
<dbReference type="Pfam" id="PF14542">
    <property type="entry name" value="Acetyltransf_CG"/>
    <property type="match status" value="1"/>
</dbReference>
<dbReference type="OrthoDB" id="9793389at2"/>
<evidence type="ECO:0000313" key="3">
    <source>
        <dbReference type="EMBL" id="GAL84178.1"/>
    </source>
</evidence>
<organism evidence="3 4">
    <name type="scientific">Sporocytophaga myxococcoides</name>
    <dbReference type="NCBI Taxonomy" id="153721"/>
    <lineage>
        <taxon>Bacteria</taxon>
        <taxon>Pseudomonadati</taxon>
        <taxon>Bacteroidota</taxon>
        <taxon>Cytophagia</taxon>
        <taxon>Cytophagales</taxon>
        <taxon>Cytophagaceae</taxon>
        <taxon>Sporocytophaga</taxon>
    </lineage>
</organism>
<accession>A0A098LCV0</accession>
<evidence type="ECO:0000259" key="1">
    <source>
        <dbReference type="PROSITE" id="PS51186"/>
    </source>
</evidence>
<dbReference type="STRING" id="153721.MYP_1406"/>
<comment type="caution">
    <text evidence="3">The sequence shown here is derived from an EMBL/GenBank/DDBJ whole genome shotgun (WGS) entry which is preliminary data.</text>
</comment>
<dbReference type="InterPro" id="IPR016181">
    <property type="entry name" value="Acyl_CoA_acyltransferase"/>
</dbReference>
<protein>
    <submittedName>
        <fullName evidence="3">Uncharacterized protein</fullName>
    </submittedName>
</protein>
<sequence>MDIQNKETEDEGTFFIEEGNERLATMYYRWRGDDRVIIEHTEVSEKLKGKGIGKQLVDHAVAFARERHVKIIPLCPFAKSVFEKSKGYEDVL</sequence>
<name>A0A098LCV0_9BACT</name>
<dbReference type="GO" id="GO:0016747">
    <property type="term" value="F:acyltransferase activity, transferring groups other than amino-acyl groups"/>
    <property type="evidence" value="ECO:0007669"/>
    <property type="project" value="InterPro"/>
</dbReference>
<dbReference type="Proteomes" id="UP000030185">
    <property type="component" value="Unassembled WGS sequence"/>
</dbReference>
<dbReference type="PANTHER" id="PTHR31435">
    <property type="entry name" value="PROTEIN NATD1"/>
    <property type="match status" value="1"/>
</dbReference>
<dbReference type="PANTHER" id="PTHR31435:SF10">
    <property type="entry name" value="BSR4717 PROTEIN"/>
    <property type="match status" value="1"/>
</dbReference>
<evidence type="ECO:0000259" key="2">
    <source>
        <dbReference type="PROSITE" id="PS51729"/>
    </source>
</evidence>
<feature type="domain" description="N-acetyltransferase" evidence="2">
    <location>
        <begin position="6"/>
        <end position="92"/>
    </location>
</feature>
<dbReference type="PROSITE" id="PS51729">
    <property type="entry name" value="GNAT_YJDJ"/>
    <property type="match status" value="1"/>
</dbReference>
<dbReference type="AlphaFoldDB" id="A0A098LCV0"/>
<dbReference type="CDD" id="cd04301">
    <property type="entry name" value="NAT_SF"/>
    <property type="match status" value="1"/>
</dbReference>
<dbReference type="eggNOG" id="COG2388">
    <property type="taxonomic scope" value="Bacteria"/>
</dbReference>
<gene>
    <name evidence="3" type="ORF">MYP_1406</name>
</gene>
<feature type="domain" description="N-acetyltransferase" evidence="1">
    <location>
        <begin position="1"/>
        <end position="92"/>
    </location>
</feature>
<dbReference type="InterPro" id="IPR000182">
    <property type="entry name" value="GNAT_dom"/>
</dbReference>
<evidence type="ECO:0000313" key="4">
    <source>
        <dbReference type="Proteomes" id="UP000030185"/>
    </source>
</evidence>
<proteinExistence type="predicted"/>
<dbReference type="EMBL" id="BBLT01000002">
    <property type="protein sequence ID" value="GAL84178.1"/>
    <property type="molecule type" value="Genomic_DNA"/>
</dbReference>
<dbReference type="Gene3D" id="3.40.630.30">
    <property type="match status" value="1"/>
</dbReference>